<accession>D3RUN4</accession>
<feature type="compositionally biased region" description="Low complexity" evidence="1">
    <location>
        <begin position="99"/>
        <end position="109"/>
    </location>
</feature>
<evidence type="ECO:0000313" key="3">
    <source>
        <dbReference type="EMBL" id="ADC62893.1"/>
    </source>
</evidence>
<evidence type="ECO:0000256" key="1">
    <source>
        <dbReference type="SAM" id="MobiDB-lite"/>
    </source>
</evidence>
<feature type="compositionally biased region" description="Gly residues" evidence="1">
    <location>
        <begin position="45"/>
        <end position="54"/>
    </location>
</feature>
<feature type="compositionally biased region" description="Pro residues" evidence="1">
    <location>
        <begin position="80"/>
        <end position="98"/>
    </location>
</feature>
<keyword evidence="2" id="KW-0732">Signal</keyword>
<evidence type="ECO:0000313" key="4">
    <source>
        <dbReference type="Proteomes" id="UP000001441"/>
    </source>
</evidence>
<gene>
    <name evidence="3" type="ordered locus">Alvin_1969</name>
</gene>
<organism evidence="3 4">
    <name type="scientific">Allochromatium vinosum (strain ATCC 17899 / DSM 180 / NBRC 103801 / NCIMB 10441 / D)</name>
    <name type="common">Chromatium vinosum</name>
    <dbReference type="NCBI Taxonomy" id="572477"/>
    <lineage>
        <taxon>Bacteria</taxon>
        <taxon>Pseudomonadati</taxon>
        <taxon>Pseudomonadota</taxon>
        <taxon>Gammaproteobacteria</taxon>
        <taxon>Chromatiales</taxon>
        <taxon>Chromatiaceae</taxon>
        <taxon>Allochromatium</taxon>
    </lineage>
</organism>
<sequence length="116" mass="11569">MYRSIPILALMMAASGSYAAVKAPTLGIEPTHSLDHSILLAQGPRGPGGPGGGPYDFRGPGGPDPYPPRGPRGPGGPGFYPGPGPGPGPRPAPPPDPGPAGIIPNILPLLLPPPRP</sequence>
<evidence type="ECO:0000256" key="2">
    <source>
        <dbReference type="SAM" id="SignalP"/>
    </source>
</evidence>
<dbReference type="Proteomes" id="UP000001441">
    <property type="component" value="Chromosome"/>
</dbReference>
<feature type="signal peptide" evidence="2">
    <location>
        <begin position="1"/>
        <end position="19"/>
    </location>
</feature>
<dbReference type="HOGENOM" id="CLU_2091642_0_0_6"/>
<keyword evidence="4" id="KW-1185">Reference proteome</keyword>
<name>D3RUN4_ALLVD</name>
<feature type="region of interest" description="Disordered" evidence="1">
    <location>
        <begin position="37"/>
        <end position="116"/>
    </location>
</feature>
<protein>
    <submittedName>
        <fullName evidence="3">Uncharacterized protein</fullName>
    </submittedName>
</protein>
<dbReference type="EMBL" id="CP001896">
    <property type="protein sequence ID" value="ADC62893.1"/>
    <property type="molecule type" value="Genomic_DNA"/>
</dbReference>
<dbReference type="AlphaFoldDB" id="D3RUN4"/>
<proteinExistence type="predicted"/>
<feature type="compositionally biased region" description="Pro residues" evidence="1">
    <location>
        <begin position="62"/>
        <end position="71"/>
    </location>
</feature>
<reference evidence="3 4" key="1">
    <citation type="journal article" date="2011" name="Stand. Genomic Sci.">
        <title>Complete genome sequence of Allochromatium vinosum DSM 180(T).</title>
        <authorList>
            <person name="Weissgerber T."/>
            <person name="Zigann R."/>
            <person name="Bruce D."/>
            <person name="Chang Y.J."/>
            <person name="Detter J.C."/>
            <person name="Han C."/>
            <person name="Hauser L."/>
            <person name="Jeffries C.D."/>
            <person name="Land M."/>
            <person name="Munk A.C."/>
            <person name="Tapia R."/>
            <person name="Dahl C."/>
        </authorList>
    </citation>
    <scope>NUCLEOTIDE SEQUENCE [LARGE SCALE GENOMIC DNA]</scope>
    <source>
        <strain evidence="4">ATCC 17899 / DSM 180 / NBRC 103801 / NCIMB 10441 / D</strain>
    </source>
</reference>
<feature type="chain" id="PRO_5003050675" evidence="2">
    <location>
        <begin position="20"/>
        <end position="116"/>
    </location>
</feature>
<dbReference type="KEGG" id="alv:Alvin_1969"/>